<accession>A0A6H1U8Z8</accession>
<feature type="transmembrane region" description="Helical" evidence="2">
    <location>
        <begin position="284"/>
        <end position="305"/>
    </location>
</feature>
<dbReference type="Proteomes" id="UP000501602">
    <property type="component" value="Chromosome"/>
</dbReference>
<dbReference type="Gene3D" id="3.20.20.450">
    <property type="entry name" value="EAL domain"/>
    <property type="match status" value="1"/>
</dbReference>
<sequence>MTNAPKQFIISLRWKFILSFVAMLMLIGVVIGVMAMNRFNQQLEEVISQKHDSLYRDYQHRLRAEHNRLIELNREILFRLSDKKGLLQLQHLRSELDENWSDFELFGGLYGLQLLDAELQPLLIAGINLNFQPVWTSAQRAIGTPSSYIHCEQACYVGLLVPIVIDGKPSFILYTTSFEAVIAPLVEFHQVQLAVLGGASEPRKGAWGRNVLSLSNRSSNIHVLAEVSQRLPLQKILLEPQRLRFHNKSWSFTGWELTNEGEQLLLFKDIGSLAEGERSFIRDLVSILLIAGVLASVLGLALFWLPLARIRRLSKVLPLLGQSRFDDLRRRLGRSDQRWGDELISLENATLDVAGQLERLEGDLERYTEELQRMAMIDSLTGLPNRAMFQHELSKALSSIGRTDDQISLLFLDLDDFKRVNDTLGHDIGDELLKAVANRLQKSVRSMDTVCRLGGDEFTVIVRGLESEPDIHRIIHQIFASLQQPLQLGNQTLLISTSIGVAFCDNPMMHSDELIKRADLAMYQAKQAGRSNYRVFNEQMQQSASRRLQLTKDVELAIDQQQLSLALQPIISLQQDRVVGFEGLCRWHHPVRGLIMPGTFMKEIDDSVSGRKVGFYVIEQACELLARLSTKLANDEFYLSLNLSPCQYLQSGLVEHIRAQLQRHQLRPNRLVLELTEEVLIKSLDVAMQVMHQLKDMGIQIAIDDFGTGYSSLTYLKQLPFDLLKVDQGFVSDLDNSDVDRNIVTNVIDLAHTLNRSVVAEGVENHDQRQFLKRINCDYAQGYLFAAPMDEHQLVSSMVKLGPELNWSDSESLSGRRSPSEK</sequence>
<dbReference type="SUPFAM" id="SSF141868">
    <property type="entry name" value="EAL domain-like"/>
    <property type="match status" value="1"/>
</dbReference>
<dbReference type="InterPro" id="IPR035919">
    <property type="entry name" value="EAL_sf"/>
</dbReference>
<dbReference type="PROSITE" id="PS50883">
    <property type="entry name" value="EAL"/>
    <property type="match status" value="1"/>
</dbReference>
<dbReference type="Pfam" id="PF00563">
    <property type="entry name" value="EAL"/>
    <property type="match status" value="1"/>
</dbReference>
<keyword evidence="2" id="KW-1133">Transmembrane helix</keyword>
<protein>
    <submittedName>
        <fullName evidence="5">EAL domain-containing protein</fullName>
    </submittedName>
</protein>
<evidence type="ECO:0000259" key="3">
    <source>
        <dbReference type="PROSITE" id="PS50883"/>
    </source>
</evidence>
<reference evidence="5 6" key="1">
    <citation type="submission" date="2020-04" db="EMBL/GenBank/DDBJ databases">
        <title>Ferrimonas sp. S7 isolated from sea water.</title>
        <authorList>
            <person name="Bae S.S."/>
            <person name="Baek K."/>
        </authorList>
    </citation>
    <scope>NUCLEOTIDE SEQUENCE [LARGE SCALE GENOMIC DNA]</scope>
    <source>
        <strain evidence="5 6">S7</strain>
    </source>
</reference>
<dbReference type="RefSeq" id="WP_168658778.1">
    <property type="nucleotide sequence ID" value="NZ_CP051180.1"/>
</dbReference>
<dbReference type="KEGG" id="fes:HER31_00525"/>
<evidence type="ECO:0000259" key="4">
    <source>
        <dbReference type="PROSITE" id="PS50887"/>
    </source>
</evidence>
<comment type="cofactor">
    <cofactor evidence="1">
        <name>Mg(2+)</name>
        <dbReference type="ChEBI" id="CHEBI:18420"/>
    </cofactor>
</comment>
<dbReference type="InterPro" id="IPR052155">
    <property type="entry name" value="Biofilm_reg_signaling"/>
</dbReference>
<name>A0A6H1U8Z8_9GAMM</name>
<evidence type="ECO:0000313" key="6">
    <source>
        <dbReference type="Proteomes" id="UP000501602"/>
    </source>
</evidence>
<dbReference type="InterPro" id="IPR000160">
    <property type="entry name" value="GGDEF_dom"/>
</dbReference>
<dbReference type="Gene3D" id="3.30.70.270">
    <property type="match status" value="1"/>
</dbReference>
<dbReference type="CDD" id="cd01948">
    <property type="entry name" value="EAL"/>
    <property type="match status" value="1"/>
</dbReference>
<keyword evidence="6" id="KW-1185">Reference proteome</keyword>
<dbReference type="InterPro" id="IPR043128">
    <property type="entry name" value="Rev_trsase/Diguanyl_cyclase"/>
</dbReference>
<proteinExistence type="predicted"/>
<dbReference type="SMART" id="SM00052">
    <property type="entry name" value="EAL"/>
    <property type="match status" value="1"/>
</dbReference>
<dbReference type="PROSITE" id="PS50887">
    <property type="entry name" value="GGDEF"/>
    <property type="match status" value="1"/>
</dbReference>
<organism evidence="5 6">
    <name type="scientific">Ferrimonas lipolytica</name>
    <dbReference type="NCBI Taxonomy" id="2724191"/>
    <lineage>
        <taxon>Bacteria</taxon>
        <taxon>Pseudomonadati</taxon>
        <taxon>Pseudomonadota</taxon>
        <taxon>Gammaproteobacteria</taxon>
        <taxon>Alteromonadales</taxon>
        <taxon>Ferrimonadaceae</taxon>
        <taxon>Ferrimonas</taxon>
    </lineage>
</organism>
<dbReference type="PANTHER" id="PTHR44757">
    <property type="entry name" value="DIGUANYLATE CYCLASE DGCP"/>
    <property type="match status" value="1"/>
</dbReference>
<dbReference type="CDD" id="cd01949">
    <property type="entry name" value="GGDEF"/>
    <property type="match status" value="1"/>
</dbReference>
<evidence type="ECO:0000313" key="5">
    <source>
        <dbReference type="EMBL" id="QIZ75517.1"/>
    </source>
</evidence>
<evidence type="ECO:0000256" key="1">
    <source>
        <dbReference type="ARBA" id="ARBA00001946"/>
    </source>
</evidence>
<dbReference type="PANTHER" id="PTHR44757:SF2">
    <property type="entry name" value="BIOFILM ARCHITECTURE MAINTENANCE PROTEIN MBAA"/>
    <property type="match status" value="1"/>
</dbReference>
<dbReference type="AlphaFoldDB" id="A0A6H1U8Z8"/>
<evidence type="ECO:0000256" key="2">
    <source>
        <dbReference type="SAM" id="Phobius"/>
    </source>
</evidence>
<dbReference type="FunFam" id="3.30.70.270:FF:000001">
    <property type="entry name" value="Diguanylate cyclase domain protein"/>
    <property type="match status" value="1"/>
</dbReference>
<gene>
    <name evidence="5" type="ORF">HER31_00525</name>
</gene>
<feature type="domain" description="GGDEF" evidence="4">
    <location>
        <begin position="405"/>
        <end position="538"/>
    </location>
</feature>
<dbReference type="EMBL" id="CP051180">
    <property type="protein sequence ID" value="QIZ75517.1"/>
    <property type="molecule type" value="Genomic_DNA"/>
</dbReference>
<dbReference type="NCBIfam" id="TIGR00254">
    <property type="entry name" value="GGDEF"/>
    <property type="match status" value="1"/>
</dbReference>
<feature type="transmembrane region" description="Helical" evidence="2">
    <location>
        <begin position="12"/>
        <end position="36"/>
    </location>
</feature>
<dbReference type="SMART" id="SM00267">
    <property type="entry name" value="GGDEF"/>
    <property type="match status" value="1"/>
</dbReference>
<keyword evidence="2" id="KW-0472">Membrane</keyword>
<dbReference type="GO" id="GO:0003824">
    <property type="term" value="F:catalytic activity"/>
    <property type="evidence" value="ECO:0007669"/>
    <property type="project" value="UniProtKB-ARBA"/>
</dbReference>
<dbReference type="InterPro" id="IPR029787">
    <property type="entry name" value="Nucleotide_cyclase"/>
</dbReference>
<feature type="domain" description="EAL" evidence="3">
    <location>
        <begin position="547"/>
        <end position="802"/>
    </location>
</feature>
<dbReference type="InterPro" id="IPR001633">
    <property type="entry name" value="EAL_dom"/>
</dbReference>
<dbReference type="Pfam" id="PF00990">
    <property type="entry name" value="GGDEF"/>
    <property type="match status" value="1"/>
</dbReference>
<dbReference type="SUPFAM" id="SSF55073">
    <property type="entry name" value="Nucleotide cyclase"/>
    <property type="match status" value="1"/>
</dbReference>
<keyword evidence="2" id="KW-0812">Transmembrane</keyword>